<reference evidence="1" key="1">
    <citation type="journal article" date="2015" name="Nature">
        <title>Complex archaea that bridge the gap between prokaryotes and eukaryotes.</title>
        <authorList>
            <person name="Spang A."/>
            <person name="Saw J.H."/>
            <person name="Jorgensen S.L."/>
            <person name="Zaremba-Niedzwiedzka K."/>
            <person name="Martijn J."/>
            <person name="Lind A.E."/>
            <person name="van Eijk R."/>
            <person name="Schleper C."/>
            <person name="Guy L."/>
            <person name="Ettema T.J."/>
        </authorList>
    </citation>
    <scope>NUCLEOTIDE SEQUENCE</scope>
</reference>
<comment type="caution">
    <text evidence="1">The sequence shown here is derived from an EMBL/GenBank/DDBJ whole genome shotgun (WGS) entry which is preliminary data.</text>
</comment>
<dbReference type="AlphaFoldDB" id="A0A0F9KL94"/>
<name>A0A0F9KL94_9ZZZZ</name>
<accession>A0A0F9KL94</accession>
<protein>
    <submittedName>
        <fullName evidence="1">Uncharacterized protein</fullName>
    </submittedName>
</protein>
<gene>
    <name evidence="1" type="ORF">LCGC14_1314900</name>
</gene>
<organism evidence="1">
    <name type="scientific">marine sediment metagenome</name>
    <dbReference type="NCBI Taxonomy" id="412755"/>
    <lineage>
        <taxon>unclassified sequences</taxon>
        <taxon>metagenomes</taxon>
        <taxon>ecological metagenomes</taxon>
    </lineage>
</organism>
<proteinExistence type="predicted"/>
<sequence>MTAKEEIGIGTEVFVDHPKYDIPVWAKVESIDEETGEVFCVGDDGEQYFANSVDDLEHYSK</sequence>
<evidence type="ECO:0000313" key="1">
    <source>
        <dbReference type="EMBL" id="KKM82899.1"/>
    </source>
</evidence>
<dbReference type="EMBL" id="LAZR01007794">
    <property type="protein sequence ID" value="KKM82899.1"/>
    <property type="molecule type" value="Genomic_DNA"/>
</dbReference>